<protein>
    <recommendedName>
        <fullName evidence="1">NAD(P)H-hydrate epimerase</fullName>
        <ecNumber evidence="1">5.1.99.6</ecNumber>
    </recommendedName>
    <alternativeName>
        <fullName evidence="1">NAD(P)HX epimerase</fullName>
    </alternativeName>
</protein>
<dbReference type="EC" id="5.1.99.6" evidence="1"/>
<comment type="caution">
    <text evidence="3">The sequence shown here is derived from an EMBL/GenBank/DDBJ whole genome shotgun (WGS) entry which is preliminary data.</text>
</comment>
<dbReference type="GO" id="GO:0016301">
    <property type="term" value="F:kinase activity"/>
    <property type="evidence" value="ECO:0007669"/>
    <property type="project" value="UniProtKB-KW"/>
</dbReference>
<dbReference type="Pfam" id="PF03853">
    <property type="entry name" value="YjeF_N"/>
    <property type="match status" value="1"/>
</dbReference>
<keyword evidence="1" id="KW-0479">Metal-binding</keyword>
<dbReference type="SUPFAM" id="SSF64153">
    <property type="entry name" value="YjeF N-terminal domain-like"/>
    <property type="match status" value="1"/>
</dbReference>
<reference evidence="3 4" key="1">
    <citation type="submission" date="2017-10" db="EMBL/GenBank/DDBJ databases">
        <title>Sequencing the genomes of 1000 actinobacteria strains.</title>
        <authorList>
            <person name="Klenk H.-P."/>
        </authorList>
    </citation>
    <scope>NUCLEOTIDE SEQUENCE [LARGE SCALE GENOMIC DNA]</scope>
    <source>
        <strain evidence="3 4">DSM 21798</strain>
    </source>
</reference>
<comment type="catalytic activity">
    <reaction evidence="1">
        <text>(6R)-NADHX = (6S)-NADHX</text>
        <dbReference type="Rhea" id="RHEA:32215"/>
        <dbReference type="ChEBI" id="CHEBI:64074"/>
        <dbReference type="ChEBI" id="CHEBI:64075"/>
        <dbReference type="EC" id="5.1.99.6"/>
    </reaction>
</comment>
<name>A0A2A9DUA2_9MICO</name>
<evidence type="ECO:0000313" key="3">
    <source>
        <dbReference type="EMBL" id="PFG30164.1"/>
    </source>
</evidence>
<dbReference type="InterPro" id="IPR004443">
    <property type="entry name" value="YjeF_N_dom"/>
</dbReference>
<organism evidence="3 4">
    <name type="scientific">Paramicrobacterium agarici</name>
    <dbReference type="NCBI Taxonomy" id="630514"/>
    <lineage>
        <taxon>Bacteria</taxon>
        <taxon>Bacillati</taxon>
        <taxon>Actinomycetota</taxon>
        <taxon>Actinomycetes</taxon>
        <taxon>Micrococcales</taxon>
        <taxon>Microbacteriaceae</taxon>
        <taxon>Paramicrobacterium</taxon>
    </lineage>
</organism>
<keyword evidence="1" id="KW-0521">NADP</keyword>
<keyword evidence="1" id="KW-0630">Potassium</keyword>
<feature type="binding site" evidence="1">
    <location>
        <position position="63"/>
    </location>
    <ligand>
        <name>K(+)</name>
        <dbReference type="ChEBI" id="CHEBI:29103"/>
    </ligand>
</feature>
<evidence type="ECO:0000259" key="2">
    <source>
        <dbReference type="PROSITE" id="PS51385"/>
    </source>
</evidence>
<feature type="binding site" evidence="1">
    <location>
        <position position="121"/>
    </location>
    <ligand>
        <name>K(+)</name>
        <dbReference type="ChEBI" id="CHEBI:29103"/>
    </ligand>
</feature>
<comment type="function">
    <text evidence="1">Catalyzes the epimerization of the S- and R-forms of NAD(P)HX, a damaged form of NAD(P)H that is a result of enzymatic or heat-dependent hydration. This is a prerequisite for the S-specific NAD(P)H-hydrate dehydratase to allow the repair of both epimers of NAD(P)HX.</text>
</comment>
<dbReference type="InterPro" id="IPR036652">
    <property type="entry name" value="YjeF_N_dom_sf"/>
</dbReference>
<dbReference type="GO" id="GO:0046872">
    <property type="term" value="F:metal ion binding"/>
    <property type="evidence" value="ECO:0007669"/>
    <property type="project" value="UniProtKB-KW"/>
</dbReference>
<keyword evidence="1" id="KW-0547">Nucleotide-binding</keyword>
<keyword evidence="3" id="KW-0808">Transferase</keyword>
<sequence length="222" mass="22733">MISYTAAQVRAAEQPFLDAGVPLMQRAALALADEISAVVDHAQMSTHDSAPARVLLVIGSGNNGGDALFAGAILAARGLLIDVVQTSERVHEAGLTAAEQAGATVTSAEDVDALHYDIIVDAILGTGSSGSGLRGTAREIVQRMLSQLTEPQHPIIVACDLPSGIHPDTGAVPGPCVLRADLTVTFGAAKAGMLREPAAWYVGRLVVADIGLAAELERIAAG</sequence>
<dbReference type="GO" id="GO:0052856">
    <property type="term" value="F:NAD(P)HX epimerase activity"/>
    <property type="evidence" value="ECO:0007669"/>
    <property type="project" value="UniProtKB-UniRule"/>
</dbReference>
<accession>A0A2A9DUA2</accession>
<dbReference type="AlphaFoldDB" id="A0A2A9DUA2"/>
<keyword evidence="3" id="KW-0418">Kinase</keyword>
<feature type="binding site" evidence="1">
    <location>
        <position position="163"/>
    </location>
    <ligand>
        <name>K(+)</name>
        <dbReference type="ChEBI" id="CHEBI:29103"/>
    </ligand>
</feature>
<proteinExistence type="inferred from homology"/>
<dbReference type="NCBIfam" id="TIGR00197">
    <property type="entry name" value="yjeF_nterm"/>
    <property type="match status" value="1"/>
</dbReference>
<feature type="binding site" evidence="1">
    <location>
        <begin position="62"/>
        <end position="66"/>
    </location>
    <ligand>
        <name>(6S)-NADPHX</name>
        <dbReference type="ChEBI" id="CHEBI:64076"/>
    </ligand>
</feature>
<comment type="caution">
    <text evidence="1">Lacks conserved residue(s) required for the propagation of feature annotation.</text>
</comment>
<dbReference type="GO" id="GO:0000166">
    <property type="term" value="F:nucleotide binding"/>
    <property type="evidence" value="ECO:0007669"/>
    <property type="project" value="UniProtKB-KW"/>
</dbReference>
<feature type="binding site" evidence="1">
    <location>
        <position position="160"/>
    </location>
    <ligand>
        <name>(6S)-NADPHX</name>
        <dbReference type="ChEBI" id="CHEBI:64076"/>
    </ligand>
</feature>
<gene>
    <name evidence="1" type="primary">nnrE</name>
    <name evidence="3" type="ORF">ATJ78_1086</name>
</gene>
<dbReference type="Proteomes" id="UP000221369">
    <property type="component" value="Unassembled WGS sequence"/>
</dbReference>
<dbReference type="Gene3D" id="3.40.50.10260">
    <property type="entry name" value="YjeF N-terminal domain"/>
    <property type="match status" value="1"/>
</dbReference>
<comment type="similarity">
    <text evidence="1">Belongs to the NnrE/AIBP family.</text>
</comment>
<comment type="cofactor">
    <cofactor evidence="1">
        <name>K(+)</name>
        <dbReference type="ChEBI" id="CHEBI:29103"/>
    </cofactor>
    <text evidence="1">Binds 1 potassium ion per subunit.</text>
</comment>
<feature type="domain" description="YjeF N-terminal" evidence="2">
    <location>
        <begin position="4"/>
        <end position="218"/>
    </location>
</feature>
<comment type="catalytic activity">
    <reaction evidence="1">
        <text>(6R)-NADPHX = (6S)-NADPHX</text>
        <dbReference type="Rhea" id="RHEA:32227"/>
        <dbReference type="ChEBI" id="CHEBI:64076"/>
        <dbReference type="ChEBI" id="CHEBI:64077"/>
        <dbReference type="EC" id="5.1.99.6"/>
    </reaction>
</comment>
<dbReference type="PROSITE" id="PS51385">
    <property type="entry name" value="YJEF_N"/>
    <property type="match status" value="1"/>
</dbReference>
<dbReference type="EMBL" id="PDJE01000001">
    <property type="protein sequence ID" value="PFG30164.1"/>
    <property type="molecule type" value="Genomic_DNA"/>
</dbReference>
<dbReference type="RefSeq" id="WP_098406658.1">
    <property type="nucleotide sequence ID" value="NZ_PDJE01000001.1"/>
</dbReference>
<keyword evidence="1" id="KW-0520">NAD</keyword>
<keyword evidence="4" id="KW-1185">Reference proteome</keyword>
<keyword evidence="1" id="KW-0413">Isomerase</keyword>
<evidence type="ECO:0000313" key="4">
    <source>
        <dbReference type="Proteomes" id="UP000221369"/>
    </source>
</evidence>
<dbReference type="HAMAP" id="MF_01966">
    <property type="entry name" value="NADHX_epimerase"/>
    <property type="match status" value="1"/>
</dbReference>
<feature type="binding site" evidence="1">
    <location>
        <begin position="125"/>
        <end position="131"/>
    </location>
    <ligand>
        <name>(6S)-NADPHX</name>
        <dbReference type="ChEBI" id="CHEBI:64076"/>
    </ligand>
</feature>
<evidence type="ECO:0000256" key="1">
    <source>
        <dbReference type="HAMAP-Rule" id="MF_01966"/>
    </source>
</evidence>